<accession>A0ABX5QHZ8</accession>
<keyword evidence="2" id="KW-1185">Reference proteome</keyword>
<name>A0ABX5QHZ8_9MICO</name>
<evidence type="ECO:0000313" key="1">
    <source>
        <dbReference type="EMBL" id="QAB18712.1"/>
    </source>
</evidence>
<proteinExistence type="predicted"/>
<dbReference type="Proteomes" id="UP000285768">
    <property type="component" value="Chromosome"/>
</dbReference>
<protein>
    <submittedName>
        <fullName evidence="1">Uncharacterized protein</fullName>
    </submittedName>
</protein>
<organism evidence="1 2">
    <name type="scientific">Leucobacter muris</name>
    <dbReference type="NCBI Taxonomy" id="1935379"/>
    <lineage>
        <taxon>Bacteria</taxon>
        <taxon>Bacillati</taxon>
        <taxon>Actinomycetota</taxon>
        <taxon>Actinomycetes</taxon>
        <taxon>Micrococcales</taxon>
        <taxon>Microbacteriaceae</taxon>
        <taxon>Leucobacter</taxon>
    </lineage>
</organism>
<dbReference type="EMBL" id="CP035037">
    <property type="protein sequence ID" value="QAB18712.1"/>
    <property type="molecule type" value="Genomic_DNA"/>
</dbReference>
<reference evidence="1 2" key="1">
    <citation type="submission" date="2019-01" db="EMBL/GenBank/DDBJ databases">
        <title>Leucobacter muris sp. nov. isolated from the nose of a laboratory mouse.</title>
        <authorList>
            <person name="Benga L."/>
            <person name="Sproeer C."/>
            <person name="Schumann P."/>
            <person name="Verbarg S."/>
            <person name="Bunk B."/>
            <person name="Engelhardt E."/>
            <person name="Benten P.M."/>
            <person name="Sager M."/>
        </authorList>
    </citation>
    <scope>NUCLEOTIDE SEQUENCE [LARGE SCALE GENOMIC DNA]</scope>
    <source>
        <strain evidence="1 2">DSM 101948</strain>
    </source>
</reference>
<evidence type="ECO:0000313" key="2">
    <source>
        <dbReference type="Proteomes" id="UP000285768"/>
    </source>
</evidence>
<gene>
    <name evidence="1" type="ORF">Leucomu_13045</name>
</gene>
<dbReference type="RefSeq" id="WP_128387486.1">
    <property type="nucleotide sequence ID" value="NZ_CP035037.1"/>
</dbReference>
<sequence>MAIRESIVIDIAEVQVTDECQVELRQEKKRTTYSSEQARDLALELVEAAEAADRAIAEDMAERGLRMVHGMVVAEGGEVVL</sequence>